<feature type="transmembrane region" description="Helical" evidence="1">
    <location>
        <begin position="56"/>
        <end position="77"/>
    </location>
</feature>
<keyword evidence="1" id="KW-0812">Transmembrane</keyword>
<gene>
    <name evidence="2" type="ORF">FRC98_11175</name>
</gene>
<keyword evidence="1" id="KW-1133">Transmembrane helix</keyword>
<feature type="transmembrane region" description="Helical" evidence="1">
    <location>
        <begin position="83"/>
        <end position="102"/>
    </location>
</feature>
<evidence type="ECO:0000256" key="1">
    <source>
        <dbReference type="SAM" id="Phobius"/>
    </source>
</evidence>
<proteinExistence type="predicted"/>
<protein>
    <submittedName>
        <fullName evidence="2">DUF1622 domain-containing protein</fullName>
    </submittedName>
</protein>
<keyword evidence="3" id="KW-1185">Reference proteome</keyword>
<dbReference type="PANTHER" id="PTHR38468:SF1">
    <property type="entry name" value="SLL0939 PROTEIN"/>
    <property type="match status" value="1"/>
</dbReference>
<dbReference type="Proteomes" id="UP000321412">
    <property type="component" value="Unassembled WGS sequence"/>
</dbReference>
<dbReference type="OrthoDB" id="9812897at2"/>
<dbReference type="AlphaFoldDB" id="A0A5C6X7L2"/>
<dbReference type="PANTHER" id="PTHR38468">
    <property type="entry name" value="SLL0939 PROTEIN"/>
    <property type="match status" value="1"/>
</dbReference>
<organism evidence="2 3">
    <name type="scientific">Lujinxingia vulgaris</name>
    <dbReference type="NCBI Taxonomy" id="2600176"/>
    <lineage>
        <taxon>Bacteria</taxon>
        <taxon>Deltaproteobacteria</taxon>
        <taxon>Bradymonadales</taxon>
        <taxon>Lujinxingiaceae</taxon>
        <taxon>Lujinxingia</taxon>
    </lineage>
</organism>
<feature type="transmembrane region" description="Helical" evidence="1">
    <location>
        <begin position="12"/>
        <end position="36"/>
    </location>
</feature>
<evidence type="ECO:0000313" key="2">
    <source>
        <dbReference type="EMBL" id="TXD37284.1"/>
    </source>
</evidence>
<name>A0A5C6X7L2_9DELT</name>
<reference evidence="2 3" key="1">
    <citation type="submission" date="2019-08" db="EMBL/GenBank/DDBJ databases">
        <title>Bradymonadales sp. TMQ4.</title>
        <authorList>
            <person name="Liang Q."/>
        </authorList>
    </citation>
    <scope>NUCLEOTIDE SEQUENCE [LARGE SCALE GENOMIC DNA]</scope>
    <source>
        <strain evidence="2 3">TMQ4</strain>
    </source>
</reference>
<dbReference type="RefSeq" id="WP_146981491.1">
    <property type="nucleotide sequence ID" value="NZ_VOSM01000004.1"/>
</dbReference>
<comment type="caution">
    <text evidence="2">The sequence shown here is derived from an EMBL/GenBank/DDBJ whole genome shotgun (WGS) entry which is preliminary data.</text>
</comment>
<dbReference type="EMBL" id="VOSM01000004">
    <property type="protein sequence ID" value="TXD37284.1"/>
    <property type="molecule type" value="Genomic_DNA"/>
</dbReference>
<evidence type="ECO:0000313" key="3">
    <source>
        <dbReference type="Proteomes" id="UP000321412"/>
    </source>
</evidence>
<sequence length="126" mass="13928">MEESLQTTAHLLAMTIEAGALLAIAAGLAIALILAIHQRRRQGDWKGTYDHLRRRVGRTLLIALELLLAAEIARSIFAGETLNAALTLGVVVLVRTFLSIAIEMEINGRWPWHEAANENQQTLDKH</sequence>
<dbReference type="Pfam" id="PF07784">
    <property type="entry name" value="DUF1622"/>
    <property type="match status" value="1"/>
</dbReference>
<dbReference type="InterPro" id="IPR012427">
    <property type="entry name" value="DUF1622"/>
</dbReference>
<accession>A0A5C6X7L2</accession>
<keyword evidence="1" id="KW-0472">Membrane</keyword>